<keyword evidence="1" id="KW-0805">Transcription regulation</keyword>
<proteinExistence type="predicted"/>
<dbReference type="PANTHER" id="PTHR24567">
    <property type="entry name" value="CRP FAMILY TRANSCRIPTIONAL REGULATORY PROTEIN"/>
    <property type="match status" value="1"/>
</dbReference>
<comment type="caution">
    <text evidence="7">The sequence shown here is derived from an EMBL/GenBank/DDBJ whole genome shotgun (WGS) entry which is preliminary data.</text>
</comment>
<dbReference type="PANTHER" id="PTHR24567:SF74">
    <property type="entry name" value="HTH-TYPE TRANSCRIPTIONAL REGULATOR ARCR"/>
    <property type="match status" value="1"/>
</dbReference>
<feature type="domain" description="HTH crp-type" evidence="6">
    <location>
        <begin position="134"/>
        <end position="207"/>
    </location>
</feature>
<organism evidence="7 8">
    <name type="scientific">Robertmurraya beringensis</name>
    <dbReference type="NCBI Taxonomy" id="641660"/>
    <lineage>
        <taxon>Bacteria</taxon>
        <taxon>Bacillati</taxon>
        <taxon>Bacillota</taxon>
        <taxon>Bacilli</taxon>
        <taxon>Bacillales</taxon>
        <taxon>Bacillaceae</taxon>
        <taxon>Robertmurraya</taxon>
    </lineage>
</organism>
<dbReference type="EMBL" id="JBHLUU010000022">
    <property type="protein sequence ID" value="MFC0475154.1"/>
    <property type="molecule type" value="Genomic_DNA"/>
</dbReference>
<dbReference type="PROSITE" id="PS51063">
    <property type="entry name" value="HTH_CRP_2"/>
    <property type="match status" value="1"/>
</dbReference>
<sequence>MNTSIQLQDFIQVARYTRKIEKGNYLFHEGQKAEELYVVLKGKIQISKMVPDGRELTIRMCSTGELIGEIPLFCSSPKYMLDAKIVEDGEVAVIHKGDLEEKLSKDHSLSLQFMKWLNGQHRRNQTKFRDLILHGKKGALYSTLIRLCNSYGIVREHGIVIDQPFTNQEIANFCGTSREVANRLLSELRKNNIISIDKGMITIHNLMFLKDEIDCEDCPIDICKID</sequence>
<dbReference type="InterPro" id="IPR036390">
    <property type="entry name" value="WH_DNA-bd_sf"/>
</dbReference>
<evidence type="ECO:0000313" key="7">
    <source>
        <dbReference type="EMBL" id="MFC0475154.1"/>
    </source>
</evidence>
<keyword evidence="2" id="KW-0238">DNA-binding</keyword>
<dbReference type="InterPro" id="IPR014710">
    <property type="entry name" value="RmlC-like_jellyroll"/>
</dbReference>
<dbReference type="SUPFAM" id="SSF46785">
    <property type="entry name" value="Winged helix' DNA-binding domain"/>
    <property type="match status" value="1"/>
</dbReference>
<dbReference type="CDD" id="cd00092">
    <property type="entry name" value="HTH_CRP"/>
    <property type="match status" value="1"/>
</dbReference>
<dbReference type="SUPFAM" id="SSF51206">
    <property type="entry name" value="cAMP-binding domain-like"/>
    <property type="match status" value="1"/>
</dbReference>
<protein>
    <submittedName>
        <fullName evidence="7">Crp/Fnr family transcriptional regulator</fullName>
    </submittedName>
</protein>
<dbReference type="PRINTS" id="PR00034">
    <property type="entry name" value="HTHCRP"/>
</dbReference>
<keyword evidence="8" id="KW-1185">Reference proteome</keyword>
<dbReference type="CDD" id="cd00038">
    <property type="entry name" value="CAP_ED"/>
    <property type="match status" value="1"/>
</dbReference>
<dbReference type="InterPro" id="IPR012318">
    <property type="entry name" value="HTH_CRP"/>
</dbReference>
<dbReference type="SMART" id="SM00419">
    <property type="entry name" value="HTH_CRP"/>
    <property type="match status" value="1"/>
</dbReference>
<keyword evidence="4" id="KW-0804">Transcription</keyword>
<name>A0ABV6KPG6_9BACI</name>
<dbReference type="Proteomes" id="UP001589738">
    <property type="component" value="Unassembled WGS sequence"/>
</dbReference>
<feature type="domain" description="Cyclic nucleotide-binding" evidence="5">
    <location>
        <begin position="1"/>
        <end position="78"/>
    </location>
</feature>
<dbReference type="Gene3D" id="2.60.120.10">
    <property type="entry name" value="Jelly Rolls"/>
    <property type="match status" value="1"/>
</dbReference>
<dbReference type="RefSeq" id="WP_160546413.1">
    <property type="nucleotide sequence ID" value="NZ_JBHLUU010000022.1"/>
</dbReference>
<evidence type="ECO:0000259" key="5">
    <source>
        <dbReference type="PROSITE" id="PS50042"/>
    </source>
</evidence>
<dbReference type="InterPro" id="IPR000595">
    <property type="entry name" value="cNMP-bd_dom"/>
</dbReference>
<evidence type="ECO:0000256" key="3">
    <source>
        <dbReference type="ARBA" id="ARBA00023159"/>
    </source>
</evidence>
<evidence type="ECO:0000256" key="4">
    <source>
        <dbReference type="ARBA" id="ARBA00023163"/>
    </source>
</evidence>
<evidence type="ECO:0000256" key="2">
    <source>
        <dbReference type="ARBA" id="ARBA00023125"/>
    </source>
</evidence>
<dbReference type="Gene3D" id="1.10.10.10">
    <property type="entry name" value="Winged helix-like DNA-binding domain superfamily/Winged helix DNA-binding domain"/>
    <property type="match status" value="1"/>
</dbReference>
<dbReference type="PROSITE" id="PS50042">
    <property type="entry name" value="CNMP_BINDING_3"/>
    <property type="match status" value="1"/>
</dbReference>
<evidence type="ECO:0000256" key="1">
    <source>
        <dbReference type="ARBA" id="ARBA00023015"/>
    </source>
</evidence>
<reference evidence="7 8" key="1">
    <citation type="submission" date="2024-09" db="EMBL/GenBank/DDBJ databases">
        <authorList>
            <person name="Sun Q."/>
            <person name="Mori K."/>
        </authorList>
    </citation>
    <scope>NUCLEOTIDE SEQUENCE [LARGE SCALE GENOMIC DNA]</scope>
    <source>
        <strain evidence="7 8">CGMCC 1.9126</strain>
    </source>
</reference>
<gene>
    <name evidence="7" type="ORF">ACFFHF_07765</name>
</gene>
<accession>A0ABV6KPG6</accession>
<dbReference type="Pfam" id="PF13545">
    <property type="entry name" value="HTH_Crp_2"/>
    <property type="match status" value="1"/>
</dbReference>
<dbReference type="InterPro" id="IPR036388">
    <property type="entry name" value="WH-like_DNA-bd_sf"/>
</dbReference>
<evidence type="ECO:0000259" key="6">
    <source>
        <dbReference type="PROSITE" id="PS51063"/>
    </source>
</evidence>
<dbReference type="InterPro" id="IPR018490">
    <property type="entry name" value="cNMP-bd_dom_sf"/>
</dbReference>
<dbReference type="SMART" id="SM00100">
    <property type="entry name" value="cNMP"/>
    <property type="match status" value="1"/>
</dbReference>
<keyword evidence="3" id="KW-0010">Activator</keyword>
<dbReference type="InterPro" id="IPR050397">
    <property type="entry name" value="Env_Response_Regulators"/>
</dbReference>
<evidence type="ECO:0000313" key="8">
    <source>
        <dbReference type="Proteomes" id="UP001589738"/>
    </source>
</evidence>
<dbReference type="Pfam" id="PF00027">
    <property type="entry name" value="cNMP_binding"/>
    <property type="match status" value="1"/>
</dbReference>